<dbReference type="Proteomes" id="UP001196413">
    <property type="component" value="Unassembled WGS sequence"/>
</dbReference>
<evidence type="ECO:0000256" key="6">
    <source>
        <dbReference type="ARBA" id="ARBA00034078"/>
    </source>
</evidence>
<keyword evidence="10" id="KW-1185">Reference proteome</keyword>
<evidence type="ECO:0000313" key="9">
    <source>
        <dbReference type="EMBL" id="KAJ1373092.1"/>
    </source>
</evidence>
<accession>A0AAD5RB88</accession>
<evidence type="ECO:0000256" key="1">
    <source>
        <dbReference type="ARBA" id="ARBA00008624"/>
    </source>
</evidence>
<keyword evidence="3" id="KW-0479">Metal-binding</keyword>
<dbReference type="AlphaFoldDB" id="A0AAD5RB88"/>
<evidence type="ECO:0000256" key="3">
    <source>
        <dbReference type="ARBA" id="ARBA00022723"/>
    </source>
</evidence>
<dbReference type="EMBL" id="JAHQIW010007224">
    <property type="protein sequence ID" value="KAJ1373092.1"/>
    <property type="molecule type" value="Genomic_DNA"/>
</dbReference>
<evidence type="ECO:0000256" key="7">
    <source>
        <dbReference type="SAM" id="Phobius"/>
    </source>
</evidence>
<reference evidence="9" key="1">
    <citation type="submission" date="2021-06" db="EMBL/GenBank/DDBJ databases">
        <title>Parelaphostrongylus tenuis whole genome reference sequence.</title>
        <authorList>
            <person name="Garwood T.J."/>
            <person name="Larsen P.A."/>
            <person name="Fountain-Jones N.M."/>
            <person name="Garbe J.R."/>
            <person name="Macchietto M.G."/>
            <person name="Kania S.A."/>
            <person name="Gerhold R.W."/>
            <person name="Richards J.E."/>
            <person name="Wolf T.M."/>
        </authorList>
    </citation>
    <scope>NUCLEOTIDE SEQUENCE</scope>
    <source>
        <strain evidence="9">MNPRO001-30</strain>
        <tissue evidence="9">Meninges</tissue>
    </source>
</reference>
<evidence type="ECO:0000256" key="4">
    <source>
        <dbReference type="ARBA" id="ARBA00023004"/>
    </source>
</evidence>
<keyword evidence="2" id="KW-0001">2Fe-2S</keyword>
<dbReference type="InterPro" id="IPR042216">
    <property type="entry name" value="MitoNEET_CISD"/>
</dbReference>
<dbReference type="Pfam" id="PF09360">
    <property type="entry name" value="zf-CDGSH"/>
    <property type="match status" value="1"/>
</dbReference>
<keyword evidence="7" id="KW-0812">Transmembrane</keyword>
<dbReference type="InterPro" id="IPR018967">
    <property type="entry name" value="FeS-contain_CDGSH-typ"/>
</dbReference>
<dbReference type="SMART" id="SM00704">
    <property type="entry name" value="ZnF_CDGSH"/>
    <property type="match status" value="1"/>
</dbReference>
<sequence length="107" mass="11865">MVYSESNTVQCSGGKCFLYTTGFILGGAAVGYFIGYKLGQRQARLNCKIQLANEKVVDTIEMEDIGEKKAFCRCWKSDKFPYCDGSHTKHNKDTGDNVGPIVVKGRK</sequence>
<comment type="similarity">
    <text evidence="1">Belongs to the CISD protein family. CISD2 subfamily.</text>
</comment>
<dbReference type="GO" id="GO:0046872">
    <property type="term" value="F:metal ion binding"/>
    <property type="evidence" value="ECO:0007669"/>
    <property type="project" value="UniProtKB-KW"/>
</dbReference>
<feature type="domain" description="Iron-binding zinc finger CDGSH type" evidence="8">
    <location>
        <begin position="55"/>
        <end position="93"/>
    </location>
</feature>
<dbReference type="InterPro" id="IPR045131">
    <property type="entry name" value="CISD1/2"/>
</dbReference>
<feature type="transmembrane region" description="Helical" evidence="7">
    <location>
        <begin position="17"/>
        <end position="35"/>
    </location>
</feature>
<organism evidence="9 10">
    <name type="scientific">Parelaphostrongylus tenuis</name>
    <name type="common">Meningeal worm</name>
    <dbReference type="NCBI Taxonomy" id="148309"/>
    <lineage>
        <taxon>Eukaryota</taxon>
        <taxon>Metazoa</taxon>
        <taxon>Ecdysozoa</taxon>
        <taxon>Nematoda</taxon>
        <taxon>Chromadorea</taxon>
        <taxon>Rhabditida</taxon>
        <taxon>Rhabditina</taxon>
        <taxon>Rhabditomorpha</taxon>
        <taxon>Strongyloidea</taxon>
        <taxon>Metastrongylidae</taxon>
        <taxon>Parelaphostrongylus</taxon>
    </lineage>
</organism>
<keyword evidence="5" id="KW-0411">Iron-sulfur</keyword>
<evidence type="ECO:0000256" key="5">
    <source>
        <dbReference type="ARBA" id="ARBA00023014"/>
    </source>
</evidence>
<dbReference type="GO" id="GO:0005741">
    <property type="term" value="C:mitochondrial outer membrane"/>
    <property type="evidence" value="ECO:0007669"/>
    <property type="project" value="TreeGrafter"/>
</dbReference>
<evidence type="ECO:0000259" key="8">
    <source>
        <dbReference type="SMART" id="SM00704"/>
    </source>
</evidence>
<keyword evidence="7" id="KW-1133">Transmembrane helix</keyword>
<dbReference type="Gene3D" id="3.40.5.90">
    <property type="entry name" value="CDGSH iron-sulfur domain, mitoNEET-type"/>
    <property type="match status" value="1"/>
</dbReference>
<dbReference type="GO" id="GO:0010506">
    <property type="term" value="P:regulation of autophagy"/>
    <property type="evidence" value="ECO:0007669"/>
    <property type="project" value="InterPro"/>
</dbReference>
<dbReference type="PANTHER" id="PTHR13680">
    <property type="entry name" value="CDGSH IRON-SULFUR DOMAIN-CONTAINING PROTEIN 1"/>
    <property type="match status" value="1"/>
</dbReference>
<protein>
    <recommendedName>
        <fullName evidence="8">Iron-binding zinc finger CDGSH type domain-containing protein</fullName>
    </recommendedName>
</protein>
<dbReference type="GO" id="GO:0051537">
    <property type="term" value="F:2 iron, 2 sulfur cluster binding"/>
    <property type="evidence" value="ECO:0007669"/>
    <property type="project" value="UniProtKB-KW"/>
</dbReference>
<name>A0AAD5RB88_PARTN</name>
<proteinExistence type="inferred from homology"/>
<gene>
    <name evidence="9" type="ORF">KIN20_035423</name>
</gene>
<dbReference type="FunFam" id="3.40.5.90:FF:000001">
    <property type="entry name" value="CDGSH iron-sulfur domain-containing protein 1"/>
    <property type="match status" value="1"/>
</dbReference>
<keyword evidence="7" id="KW-0472">Membrane</keyword>
<evidence type="ECO:0000256" key="2">
    <source>
        <dbReference type="ARBA" id="ARBA00022714"/>
    </source>
</evidence>
<comment type="cofactor">
    <cofactor evidence="6">
        <name>[2Fe-2S] cluster</name>
        <dbReference type="ChEBI" id="CHEBI:190135"/>
    </cofactor>
</comment>
<comment type="caution">
    <text evidence="9">The sequence shown here is derived from an EMBL/GenBank/DDBJ whole genome shotgun (WGS) entry which is preliminary data.</text>
</comment>
<dbReference type="PANTHER" id="PTHR13680:SF5">
    <property type="entry name" value="CDGSH IRON-SULFUR DOMAIN-CONTAINING PROTEIN 1"/>
    <property type="match status" value="1"/>
</dbReference>
<evidence type="ECO:0000313" key="10">
    <source>
        <dbReference type="Proteomes" id="UP001196413"/>
    </source>
</evidence>
<keyword evidence="4" id="KW-0408">Iron</keyword>